<reference evidence="1 2" key="1">
    <citation type="submission" date="2017-06" db="EMBL/GenBank/DDBJ databases">
        <title>Complete genome sequence of Paenibacillus donghaensis KCTC 13049T isolated from East Sea sediment, South Korea.</title>
        <authorList>
            <person name="Jung B.K."/>
            <person name="Hong S.-J."/>
            <person name="Shin J.-H."/>
        </authorList>
    </citation>
    <scope>NUCLEOTIDE SEQUENCE [LARGE SCALE GENOMIC DNA]</scope>
    <source>
        <strain evidence="1 2">KCTC 13049</strain>
    </source>
</reference>
<proteinExistence type="predicted"/>
<dbReference type="KEGG" id="pdh:B9T62_11120"/>
<evidence type="ECO:0000313" key="1">
    <source>
        <dbReference type="EMBL" id="ASA21288.1"/>
    </source>
</evidence>
<dbReference type="Proteomes" id="UP000249890">
    <property type="component" value="Chromosome"/>
</dbReference>
<name>A0A2Z2KQU9_9BACL</name>
<dbReference type="RefSeq" id="WP_087915301.1">
    <property type="nucleotide sequence ID" value="NZ_CP021780.1"/>
</dbReference>
<protein>
    <submittedName>
        <fullName evidence="1">Uncharacterized protein</fullName>
    </submittedName>
</protein>
<keyword evidence="2" id="KW-1185">Reference proteome</keyword>
<organism evidence="1 2">
    <name type="scientific">Paenibacillus donghaensis</name>
    <dbReference type="NCBI Taxonomy" id="414771"/>
    <lineage>
        <taxon>Bacteria</taxon>
        <taxon>Bacillati</taxon>
        <taxon>Bacillota</taxon>
        <taxon>Bacilli</taxon>
        <taxon>Bacillales</taxon>
        <taxon>Paenibacillaceae</taxon>
        <taxon>Paenibacillus</taxon>
    </lineage>
</organism>
<dbReference type="EMBL" id="CP021780">
    <property type="protein sequence ID" value="ASA21288.1"/>
    <property type="molecule type" value="Genomic_DNA"/>
</dbReference>
<evidence type="ECO:0000313" key="2">
    <source>
        <dbReference type="Proteomes" id="UP000249890"/>
    </source>
</evidence>
<dbReference type="AlphaFoldDB" id="A0A2Z2KQU9"/>
<dbReference type="OrthoDB" id="2679353at2"/>
<sequence>MVEKSVLQKLASEITNDDELFSDYLLSLANSGEIYEKQYGHILTAALQKLPSWEDIIDIISPVTIELLAYTAEYHQAIFQELLHDIKKAHDNLAGCREEIEIVINRHTDSELMVVEKLHDIKRLADEGLPVKELQDELKSRGYLRTVFIRTNNYTPRDEIEGAEA</sequence>
<accession>A0A2Z2KQU9</accession>
<gene>
    <name evidence="1" type="ORF">B9T62_11120</name>
</gene>